<protein>
    <recommendedName>
        <fullName evidence="1">DUF4371 domain-containing protein</fullName>
    </recommendedName>
</protein>
<dbReference type="InterPro" id="IPR012337">
    <property type="entry name" value="RNaseH-like_sf"/>
</dbReference>
<dbReference type="PANTHER" id="PTHR46289:SF14">
    <property type="entry name" value="DUF4371 DOMAIN-CONTAINING PROTEIN"/>
    <property type="match status" value="1"/>
</dbReference>
<dbReference type="Pfam" id="PF14291">
    <property type="entry name" value="DUF4371"/>
    <property type="match status" value="1"/>
</dbReference>
<reference evidence="2" key="1">
    <citation type="submission" date="2018-11" db="EMBL/GenBank/DDBJ databases">
        <authorList>
            <person name="Alioto T."/>
            <person name="Alioto T."/>
        </authorList>
    </citation>
    <scope>NUCLEOTIDE SEQUENCE</scope>
</reference>
<dbReference type="PANTHER" id="PTHR46289">
    <property type="entry name" value="52 KDA REPRESSOR OF THE INHIBITOR OF THE PROTEIN KINASE-LIKE PROTEIN-RELATED"/>
    <property type="match status" value="1"/>
</dbReference>
<comment type="caution">
    <text evidence="2">The sequence shown here is derived from an EMBL/GenBank/DDBJ whole genome shotgun (WGS) entry which is preliminary data.</text>
</comment>
<dbReference type="AlphaFoldDB" id="A0A8B6F8R9"/>
<sequence>MENDGIYCLPCILFPIENTPGGRARLLITLTYKNWKDTVADMKNHSVSAYHKASSEQMDNFIEVMEKKELGIDFILDEKLKERVAKNRKFCGRHGIPLRGLRDDADIENGKDNLDPDKKIENTGNFKGLLKLCSDLGDTTLTEHLTTCVKSASYISKTSQNELLVCIKKYIPSEIINQIQNQPHGPLFGIQADECTDVSSKEQLGIVLPYLVNGVTSVEKLIEFVKCQETTGAAIAEHIMERIQELGLNMINCRSQSYDNAANMTGINKGCATKIKESFPKAKFYYCMNHDLNLAVSKLCQLSEMMIILENTKQLGIFFKYSPKRQHYLEESFDAVNISRKENKEELLKRYKLKTLCETRWVKRHTTLEHWYHIYEAVVHCLTTISTRRK</sequence>
<dbReference type="Proteomes" id="UP000596742">
    <property type="component" value="Unassembled WGS sequence"/>
</dbReference>
<evidence type="ECO:0000313" key="3">
    <source>
        <dbReference type="Proteomes" id="UP000596742"/>
    </source>
</evidence>
<keyword evidence="3" id="KW-1185">Reference proteome</keyword>
<name>A0A8B6F8R9_MYTGA</name>
<dbReference type="EMBL" id="UYJE01006353">
    <property type="protein sequence ID" value="VDI45245.1"/>
    <property type="molecule type" value="Genomic_DNA"/>
</dbReference>
<feature type="non-terminal residue" evidence="2">
    <location>
        <position position="1"/>
    </location>
</feature>
<proteinExistence type="predicted"/>
<gene>
    <name evidence="2" type="ORF">MGAL_10B027078</name>
</gene>
<dbReference type="InterPro" id="IPR025398">
    <property type="entry name" value="DUF4371"/>
</dbReference>
<feature type="domain" description="DUF4371" evidence="1">
    <location>
        <begin position="118"/>
        <end position="267"/>
    </location>
</feature>
<dbReference type="InterPro" id="IPR052958">
    <property type="entry name" value="IFN-induced_PKR_regulator"/>
</dbReference>
<dbReference type="SUPFAM" id="SSF53098">
    <property type="entry name" value="Ribonuclease H-like"/>
    <property type="match status" value="1"/>
</dbReference>
<accession>A0A8B6F8R9</accession>
<evidence type="ECO:0000259" key="1">
    <source>
        <dbReference type="Pfam" id="PF14291"/>
    </source>
</evidence>
<evidence type="ECO:0000313" key="2">
    <source>
        <dbReference type="EMBL" id="VDI45245.1"/>
    </source>
</evidence>
<organism evidence="2 3">
    <name type="scientific">Mytilus galloprovincialis</name>
    <name type="common">Mediterranean mussel</name>
    <dbReference type="NCBI Taxonomy" id="29158"/>
    <lineage>
        <taxon>Eukaryota</taxon>
        <taxon>Metazoa</taxon>
        <taxon>Spiralia</taxon>
        <taxon>Lophotrochozoa</taxon>
        <taxon>Mollusca</taxon>
        <taxon>Bivalvia</taxon>
        <taxon>Autobranchia</taxon>
        <taxon>Pteriomorphia</taxon>
        <taxon>Mytilida</taxon>
        <taxon>Mytiloidea</taxon>
        <taxon>Mytilidae</taxon>
        <taxon>Mytilinae</taxon>
        <taxon>Mytilus</taxon>
    </lineage>
</organism>
<dbReference type="OrthoDB" id="6604085at2759"/>